<feature type="domain" description="RNA polymerase sigma-70 region 2" evidence="5">
    <location>
        <begin position="30"/>
        <end position="101"/>
    </location>
</feature>
<dbReference type="InterPro" id="IPR039425">
    <property type="entry name" value="RNA_pol_sigma-70-like"/>
</dbReference>
<dbReference type="Pfam" id="PF04542">
    <property type="entry name" value="Sigma70_r2"/>
    <property type="match status" value="1"/>
</dbReference>
<dbReference type="PANTHER" id="PTHR43133">
    <property type="entry name" value="RNA POLYMERASE ECF-TYPE SIGMA FACTO"/>
    <property type="match status" value="1"/>
</dbReference>
<keyword evidence="8" id="KW-1185">Reference proteome</keyword>
<feature type="domain" description="RNA polymerase sigma factor 70 region 4 type 2" evidence="6">
    <location>
        <begin position="132"/>
        <end position="183"/>
    </location>
</feature>
<dbReference type="Gene3D" id="1.10.1740.10">
    <property type="match status" value="1"/>
</dbReference>
<dbReference type="InterPro" id="IPR013325">
    <property type="entry name" value="RNA_pol_sigma_r2"/>
</dbReference>
<reference evidence="8" key="1">
    <citation type="journal article" date="2019" name="Int. J. Syst. Evol. Microbiol.">
        <title>The Global Catalogue of Microorganisms (GCM) 10K type strain sequencing project: providing services to taxonomists for standard genome sequencing and annotation.</title>
        <authorList>
            <consortium name="The Broad Institute Genomics Platform"/>
            <consortium name="The Broad Institute Genome Sequencing Center for Infectious Disease"/>
            <person name="Wu L."/>
            <person name="Ma J."/>
        </authorList>
    </citation>
    <scope>NUCLEOTIDE SEQUENCE [LARGE SCALE GENOMIC DNA]</scope>
    <source>
        <strain evidence="8">KCTC 23299</strain>
    </source>
</reference>
<comment type="caution">
    <text evidence="7">The sequence shown here is derived from an EMBL/GenBank/DDBJ whole genome shotgun (WGS) entry which is preliminary data.</text>
</comment>
<dbReference type="InterPro" id="IPR014284">
    <property type="entry name" value="RNA_pol_sigma-70_dom"/>
</dbReference>
<evidence type="ECO:0000256" key="4">
    <source>
        <dbReference type="ARBA" id="ARBA00023163"/>
    </source>
</evidence>
<evidence type="ECO:0000256" key="1">
    <source>
        <dbReference type="ARBA" id="ARBA00010641"/>
    </source>
</evidence>
<gene>
    <name evidence="7" type="ORF">ACFS6H_00795</name>
</gene>
<dbReference type="EMBL" id="JBHUOZ010000001">
    <property type="protein sequence ID" value="MFD2918222.1"/>
    <property type="molecule type" value="Genomic_DNA"/>
</dbReference>
<keyword evidence="3" id="KW-0731">Sigma factor</keyword>
<dbReference type="RefSeq" id="WP_386093965.1">
    <property type="nucleotide sequence ID" value="NZ_JBHUOZ010000001.1"/>
</dbReference>
<evidence type="ECO:0000256" key="3">
    <source>
        <dbReference type="ARBA" id="ARBA00023082"/>
    </source>
</evidence>
<evidence type="ECO:0000259" key="5">
    <source>
        <dbReference type="Pfam" id="PF04542"/>
    </source>
</evidence>
<dbReference type="PANTHER" id="PTHR43133:SF46">
    <property type="entry name" value="RNA POLYMERASE SIGMA-70 FACTOR ECF SUBFAMILY"/>
    <property type="match status" value="1"/>
</dbReference>
<accession>A0ABW6A0B9</accession>
<comment type="similarity">
    <text evidence="1">Belongs to the sigma-70 factor family. ECF subfamily.</text>
</comment>
<dbReference type="SUPFAM" id="SSF88659">
    <property type="entry name" value="Sigma3 and sigma4 domains of RNA polymerase sigma factors"/>
    <property type="match status" value="1"/>
</dbReference>
<dbReference type="NCBIfam" id="TIGR02937">
    <property type="entry name" value="sigma70-ECF"/>
    <property type="match status" value="1"/>
</dbReference>
<dbReference type="Gene3D" id="1.10.10.10">
    <property type="entry name" value="Winged helix-like DNA-binding domain superfamily/Winged helix DNA-binding domain"/>
    <property type="match status" value="1"/>
</dbReference>
<evidence type="ECO:0000313" key="7">
    <source>
        <dbReference type="EMBL" id="MFD2918222.1"/>
    </source>
</evidence>
<dbReference type="InterPro" id="IPR036388">
    <property type="entry name" value="WH-like_DNA-bd_sf"/>
</dbReference>
<dbReference type="CDD" id="cd06171">
    <property type="entry name" value="Sigma70_r4"/>
    <property type="match status" value="1"/>
</dbReference>
<dbReference type="Pfam" id="PF08281">
    <property type="entry name" value="Sigma70_r4_2"/>
    <property type="match status" value="1"/>
</dbReference>
<keyword evidence="2" id="KW-0805">Transcription regulation</keyword>
<sequence length="197" mass="22691">MESHLASQATDIQGILTGCANQDRICQREFYKKFYGFAMSICTRYTNVYDEALELANDGFLKIFRALAKFKTEQGEVENQLMAWIKKIMINTCIDFIRSKKSKIVFSPIPESPYAENPVSEDYIIEKISINDILVLINKLSPSYKTIFNLFVIDGYTHEEIASMLQISVGTSKSNLFKARQHLQSQLKRNELSMYEK</sequence>
<proteinExistence type="inferred from homology"/>
<dbReference type="InterPro" id="IPR007627">
    <property type="entry name" value="RNA_pol_sigma70_r2"/>
</dbReference>
<protein>
    <submittedName>
        <fullName evidence="7">RNA polymerase sigma factor</fullName>
    </submittedName>
</protein>
<organism evidence="7 8">
    <name type="scientific">Terrimonas rubra</name>
    <dbReference type="NCBI Taxonomy" id="1035890"/>
    <lineage>
        <taxon>Bacteria</taxon>
        <taxon>Pseudomonadati</taxon>
        <taxon>Bacteroidota</taxon>
        <taxon>Chitinophagia</taxon>
        <taxon>Chitinophagales</taxon>
        <taxon>Chitinophagaceae</taxon>
        <taxon>Terrimonas</taxon>
    </lineage>
</organism>
<evidence type="ECO:0000259" key="6">
    <source>
        <dbReference type="Pfam" id="PF08281"/>
    </source>
</evidence>
<evidence type="ECO:0000313" key="8">
    <source>
        <dbReference type="Proteomes" id="UP001597511"/>
    </source>
</evidence>
<dbReference type="InterPro" id="IPR013324">
    <property type="entry name" value="RNA_pol_sigma_r3/r4-like"/>
</dbReference>
<dbReference type="Proteomes" id="UP001597511">
    <property type="component" value="Unassembled WGS sequence"/>
</dbReference>
<name>A0ABW6A0B9_9BACT</name>
<dbReference type="InterPro" id="IPR013249">
    <property type="entry name" value="RNA_pol_sigma70_r4_t2"/>
</dbReference>
<evidence type="ECO:0000256" key="2">
    <source>
        <dbReference type="ARBA" id="ARBA00023015"/>
    </source>
</evidence>
<dbReference type="SUPFAM" id="SSF88946">
    <property type="entry name" value="Sigma2 domain of RNA polymerase sigma factors"/>
    <property type="match status" value="1"/>
</dbReference>
<keyword evidence="4" id="KW-0804">Transcription</keyword>